<keyword evidence="2" id="KW-0680">Restriction system</keyword>
<evidence type="ECO:0000256" key="2">
    <source>
        <dbReference type="ARBA" id="ARBA00022747"/>
    </source>
</evidence>
<dbReference type="RefSeq" id="WP_171380018.1">
    <property type="nucleotide sequence ID" value="NZ_PKQI01000002.1"/>
</dbReference>
<evidence type="ECO:0000256" key="3">
    <source>
        <dbReference type="ARBA" id="ARBA00023125"/>
    </source>
</evidence>
<dbReference type="InterPro" id="IPR044946">
    <property type="entry name" value="Restrct_endonuc_typeI_TRD_sf"/>
</dbReference>
<dbReference type="EMBL" id="PKQI01000002">
    <property type="protein sequence ID" value="NNV21735.1"/>
    <property type="molecule type" value="Genomic_DNA"/>
</dbReference>
<reference evidence="5 6" key="1">
    <citation type="submission" date="2018-11" db="EMBL/GenBank/DDBJ databases">
        <title>Genome sequencing and analysis.</title>
        <authorList>
            <person name="Huang Y.-T."/>
        </authorList>
    </citation>
    <scope>NUCLEOTIDE SEQUENCE [LARGE SCALE GENOMIC DNA]</scope>
    <source>
        <strain evidence="5 6">SHIN</strain>
    </source>
</reference>
<dbReference type="Gene3D" id="1.10.287.1120">
    <property type="entry name" value="Bipartite methylase S protein"/>
    <property type="match status" value="1"/>
</dbReference>
<dbReference type="InterPro" id="IPR052021">
    <property type="entry name" value="Type-I_RS_S_subunit"/>
</dbReference>
<comment type="similarity">
    <text evidence="1">Belongs to the type-I restriction system S methylase family.</text>
</comment>
<dbReference type="Proteomes" id="UP000526233">
    <property type="component" value="Unassembled WGS sequence"/>
</dbReference>
<accession>A0A7Y3T661</accession>
<feature type="domain" description="Type I restriction modification DNA specificity" evidence="4">
    <location>
        <begin position="6"/>
        <end position="181"/>
    </location>
</feature>
<keyword evidence="5" id="KW-0378">Hydrolase</keyword>
<dbReference type="Gene3D" id="3.90.220.20">
    <property type="entry name" value="DNA methylase specificity domains"/>
    <property type="match status" value="2"/>
</dbReference>
<name>A0A7Y3T661_9HYPH</name>
<keyword evidence="5" id="KW-0540">Nuclease</keyword>
<organism evidence="5 6">
    <name type="scientific">Brucella pseudogrignonensis</name>
    <dbReference type="NCBI Taxonomy" id="419475"/>
    <lineage>
        <taxon>Bacteria</taxon>
        <taxon>Pseudomonadati</taxon>
        <taxon>Pseudomonadota</taxon>
        <taxon>Alphaproteobacteria</taxon>
        <taxon>Hyphomicrobiales</taxon>
        <taxon>Brucellaceae</taxon>
        <taxon>Brucella/Ochrobactrum group</taxon>
        <taxon>Brucella</taxon>
    </lineage>
</organism>
<keyword evidence="3" id="KW-0238">DNA-binding</keyword>
<dbReference type="Pfam" id="PF01420">
    <property type="entry name" value="Methylase_S"/>
    <property type="match status" value="2"/>
</dbReference>
<dbReference type="AlphaFoldDB" id="A0A7Y3T661"/>
<comment type="caution">
    <text evidence="5">The sequence shown here is derived from an EMBL/GenBank/DDBJ whole genome shotgun (WGS) entry which is preliminary data.</text>
</comment>
<sequence length="422" mass="47316">MSCKMPNEWVGATLGEVAKIEIGGTPSRNISSYWAKKGQNGVPWLSISDMRTQDIYWTKEQITEEGSKNSNVKLIKPDTVLMSFKLSIGKIAINKVPLFTNEAIAAITPDTKKLNNIFLRYLLPYFVKYVESDQAVKGKTLNKAKLNSLSLMLPPLTEQRRIAEILSSVDEAIAATQAMIEQTKKVKQATLERLLTKGIGHTRFKRTEIGEIPETWKTLQLQEVALVRTGLAKNKKEIVDTVELPYLRVANVQDGYIDLSDLRTINVSRSQIERYRLMQGDVLMTEGGDYDKLGRGDVWDGAVDPCLHQNHVFAVRTDQTKILPEFLALLTASRAGKAYFQSCSKQTTNLASINSTQVKEFPVRLPNLAEQHEILASINIQQELIKSMEVDINIKKKLKLALMSDLLTGRKRVTDTLPLAAE</sequence>
<dbReference type="CDD" id="cd17253">
    <property type="entry name" value="RMtype1_S_Eco933I-TRD2-CR2_like"/>
    <property type="match status" value="1"/>
</dbReference>
<dbReference type="PANTHER" id="PTHR30408:SF12">
    <property type="entry name" value="TYPE I RESTRICTION ENZYME MJAVIII SPECIFICITY SUBUNIT"/>
    <property type="match status" value="1"/>
</dbReference>
<feature type="domain" description="Type I restriction modification DNA specificity" evidence="4">
    <location>
        <begin position="213"/>
        <end position="376"/>
    </location>
</feature>
<dbReference type="GO" id="GO:0004519">
    <property type="term" value="F:endonuclease activity"/>
    <property type="evidence" value="ECO:0007669"/>
    <property type="project" value="UniProtKB-KW"/>
</dbReference>
<dbReference type="PANTHER" id="PTHR30408">
    <property type="entry name" value="TYPE-1 RESTRICTION ENZYME ECOKI SPECIFICITY PROTEIN"/>
    <property type="match status" value="1"/>
</dbReference>
<evidence type="ECO:0000256" key="1">
    <source>
        <dbReference type="ARBA" id="ARBA00010923"/>
    </source>
</evidence>
<gene>
    <name evidence="5" type="ORF">EHE22_15030</name>
</gene>
<proteinExistence type="inferred from homology"/>
<evidence type="ECO:0000313" key="5">
    <source>
        <dbReference type="EMBL" id="NNV21735.1"/>
    </source>
</evidence>
<dbReference type="SUPFAM" id="SSF116734">
    <property type="entry name" value="DNA methylase specificity domain"/>
    <property type="match status" value="2"/>
</dbReference>
<dbReference type="GO" id="GO:0009307">
    <property type="term" value="P:DNA restriction-modification system"/>
    <property type="evidence" value="ECO:0007669"/>
    <property type="project" value="UniProtKB-KW"/>
</dbReference>
<dbReference type="CDD" id="cd17244">
    <property type="entry name" value="RMtype1_S_Apa101655I-TRD2-CR2_like"/>
    <property type="match status" value="1"/>
</dbReference>
<evidence type="ECO:0000313" key="6">
    <source>
        <dbReference type="Proteomes" id="UP000526233"/>
    </source>
</evidence>
<dbReference type="GO" id="GO:0003677">
    <property type="term" value="F:DNA binding"/>
    <property type="evidence" value="ECO:0007669"/>
    <property type="project" value="UniProtKB-KW"/>
</dbReference>
<protein>
    <submittedName>
        <fullName evidence="5">Restriction endonuclease subunit S</fullName>
    </submittedName>
</protein>
<keyword evidence="5" id="KW-0255">Endonuclease</keyword>
<dbReference type="InterPro" id="IPR000055">
    <property type="entry name" value="Restrct_endonuc_typeI_TRD"/>
</dbReference>
<evidence type="ECO:0000259" key="4">
    <source>
        <dbReference type="Pfam" id="PF01420"/>
    </source>
</evidence>